<accession>A0A2N9JEG5</accession>
<evidence type="ECO:0000256" key="2">
    <source>
        <dbReference type="SAM" id="Phobius"/>
    </source>
</evidence>
<dbReference type="InterPro" id="IPR006311">
    <property type="entry name" value="TAT_signal"/>
</dbReference>
<feature type="transmembrane region" description="Helical" evidence="2">
    <location>
        <begin position="59"/>
        <end position="80"/>
    </location>
</feature>
<sequence>MTMTLPNKPADQAQPEFPLYDPTAHADADIDNPPPELATALTPPAPVPPAQRGVSRRRMLWLGAAGIAAVGVAMAGNNAFGPRRGGTFTIPASAKVLVITTESGDVQLRAAVGTPVGEWSDKLAPGAQTPTVIMDGDTARISGDGRTDLTLGVAQGVEVRVETRSGDVTGSDLTAAGVTVQTASGDVQLRLSSAGGQVTVSTASGDVQVRLSGAPEGVTVSTASGDVSITLPQPTGGDGYLVTTQTASGDVDAIASDGRRPVTVTTASGDISVQY</sequence>
<evidence type="ECO:0000313" key="4">
    <source>
        <dbReference type="EMBL" id="SPD86532.1"/>
    </source>
</evidence>
<proteinExistence type="predicted"/>
<evidence type="ECO:0000313" key="5">
    <source>
        <dbReference type="Proteomes" id="UP000238164"/>
    </source>
</evidence>
<keyword evidence="2" id="KW-1133">Transmembrane helix</keyword>
<feature type="region of interest" description="Disordered" evidence="1">
    <location>
        <begin position="1"/>
        <end position="51"/>
    </location>
</feature>
<dbReference type="EMBL" id="LT985188">
    <property type="protein sequence ID" value="SPD86532.1"/>
    <property type="molecule type" value="Genomic_DNA"/>
</dbReference>
<dbReference type="Pfam" id="PF13349">
    <property type="entry name" value="DUF4097"/>
    <property type="match status" value="1"/>
</dbReference>
<dbReference type="AlphaFoldDB" id="A0A2N9JEG5"/>
<protein>
    <recommendedName>
        <fullName evidence="3">DUF4097 domain-containing protein</fullName>
    </recommendedName>
</protein>
<reference evidence="4 5" key="1">
    <citation type="submission" date="2018-02" db="EMBL/GenBank/DDBJ databases">
        <authorList>
            <person name="Cohen D.B."/>
            <person name="Kent A.D."/>
        </authorList>
    </citation>
    <scope>NUCLEOTIDE SEQUENCE [LARGE SCALE GENOMIC DNA]</scope>
    <source>
        <strain evidence="4">1</strain>
    </source>
</reference>
<keyword evidence="2" id="KW-0472">Membrane</keyword>
<keyword evidence="2" id="KW-0812">Transmembrane</keyword>
<keyword evidence="5" id="KW-1185">Reference proteome</keyword>
<gene>
    <name evidence="4" type="ORF">MPLG2_1496</name>
</gene>
<feature type="domain" description="DUF4097" evidence="3">
    <location>
        <begin position="90"/>
        <end position="273"/>
    </location>
</feature>
<name>A0A2N9JEG5_9ACTN</name>
<dbReference type="RefSeq" id="WP_105185483.1">
    <property type="nucleotide sequence ID" value="NZ_LT985188.1"/>
</dbReference>
<organism evidence="4 5">
    <name type="scientific">Micropruina glycogenica</name>
    <dbReference type="NCBI Taxonomy" id="75385"/>
    <lineage>
        <taxon>Bacteria</taxon>
        <taxon>Bacillati</taxon>
        <taxon>Actinomycetota</taxon>
        <taxon>Actinomycetes</taxon>
        <taxon>Propionibacteriales</taxon>
        <taxon>Nocardioidaceae</taxon>
        <taxon>Micropruina</taxon>
    </lineage>
</organism>
<dbReference type="KEGG" id="mgg:MPLG2_1496"/>
<evidence type="ECO:0000259" key="3">
    <source>
        <dbReference type="Pfam" id="PF13349"/>
    </source>
</evidence>
<dbReference type="PROSITE" id="PS51318">
    <property type="entry name" value="TAT"/>
    <property type="match status" value="1"/>
</dbReference>
<evidence type="ECO:0000256" key="1">
    <source>
        <dbReference type="SAM" id="MobiDB-lite"/>
    </source>
</evidence>
<dbReference type="InterPro" id="IPR025164">
    <property type="entry name" value="Toastrack_DUF4097"/>
</dbReference>
<dbReference type="Proteomes" id="UP000238164">
    <property type="component" value="Chromosome 1"/>
</dbReference>
<dbReference type="OrthoDB" id="4331847at2"/>